<dbReference type="GeneID" id="92867199"/>
<dbReference type="Proteomes" id="UP000067698">
    <property type="component" value="Chromosome"/>
</dbReference>
<dbReference type="Pfam" id="PF11148">
    <property type="entry name" value="DUF2922"/>
    <property type="match status" value="1"/>
</dbReference>
<gene>
    <name evidence="1" type="ORF">AWM74_06475</name>
    <name evidence="2" type="ORF">OZ415_02285</name>
</gene>
<evidence type="ECO:0000313" key="4">
    <source>
        <dbReference type="Proteomes" id="UP001164714"/>
    </source>
</evidence>
<dbReference type="KEGG" id="aui:APT62_07615"/>
<dbReference type="AlphaFoldDB" id="A0A0U4VYU8"/>
<dbReference type="InterPro" id="IPR021321">
    <property type="entry name" value="DUF2922"/>
</dbReference>
<dbReference type="OrthoDB" id="2454247at2"/>
<dbReference type="EMBL" id="CP014162">
    <property type="protein sequence ID" value="AMB97907.1"/>
    <property type="molecule type" value="Genomic_DNA"/>
</dbReference>
<reference evidence="2" key="3">
    <citation type="submission" date="2022-12" db="EMBL/GenBank/DDBJ databases">
        <title>Whole genome sequence analysis of a duck derived balloon bacteium Aerococcus urinaeequi henan2020.</title>
        <authorList>
            <person name="Zhang H."/>
            <person name="Qiao H.X."/>
            <person name="Bian C.Z."/>
            <person name="Shu J.C."/>
        </authorList>
    </citation>
    <scope>NUCLEOTIDE SEQUENCE</scope>
    <source>
        <strain evidence="2">2020-HN-1</strain>
    </source>
</reference>
<evidence type="ECO:0000313" key="2">
    <source>
        <dbReference type="EMBL" id="WAT24953.1"/>
    </source>
</evidence>
<dbReference type="EMBL" id="CP114063">
    <property type="protein sequence ID" value="WAT24953.1"/>
    <property type="molecule type" value="Genomic_DNA"/>
</dbReference>
<reference evidence="3" key="2">
    <citation type="submission" date="2016-01" db="EMBL/GenBank/DDBJ databases">
        <title>Six Aerococcus type strain genome sequencing and assembly using PacBio and Illumina Hiseq.</title>
        <authorList>
            <person name="Carkaci D."/>
            <person name="Dargis R."/>
            <person name="Nielsen X.C."/>
            <person name="Skovgaard O."/>
            <person name="Fuursted K."/>
            <person name="Christensen J.J."/>
        </authorList>
    </citation>
    <scope>NUCLEOTIDE SEQUENCE [LARGE SCALE GENOMIC DNA]</scope>
    <source>
        <strain evidence="3">CCUG28094</strain>
    </source>
</reference>
<evidence type="ECO:0000313" key="3">
    <source>
        <dbReference type="Proteomes" id="UP000067698"/>
    </source>
</evidence>
<accession>A0A0U4VYU8</accession>
<protein>
    <submittedName>
        <fullName evidence="2">DUF2922 domain-containing protein</fullName>
    </submittedName>
</protein>
<name>A0A0U4VYU8_9LACT</name>
<evidence type="ECO:0000313" key="1">
    <source>
        <dbReference type="EMBL" id="AMB97907.1"/>
    </source>
</evidence>
<organism evidence="2 4">
    <name type="scientific">Aerococcus urinaeequi</name>
    <dbReference type="NCBI Taxonomy" id="51665"/>
    <lineage>
        <taxon>Bacteria</taxon>
        <taxon>Bacillati</taxon>
        <taxon>Bacillota</taxon>
        <taxon>Bacilli</taxon>
        <taxon>Lactobacillales</taxon>
        <taxon>Aerococcaceae</taxon>
        <taxon>Aerococcus</taxon>
    </lineage>
</organism>
<sequence>MIEETNVFELKFKTANNKTRTVTIKNPKANLDAATVEATLSAFIASDAFLNEEGYKIFHSAVSGRYVNRQVQDIYTTEPVEA</sequence>
<reference evidence="1 3" key="1">
    <citation type="journal article" date="2016" name="Genome Announc.">
        <title>Complete Genome Sequences of Aerococcus christensenii CCUG 28831T, Aerococcus sanguinicola CCUG 43001T, Aerococcus urinae CCUG 36881T, Aerococcus urinaeequi CCUG 28094T, Aerococcus urinaehominis CCUG 42038 BT, and Aerococcus viridans CCUG 4311T.</title>
        <authorList>
            <person name="Carkaci D."/>
            <person name="Dargis R."/>
            <person name="Nielsen X.C."/>
            <person name="Skovgaard O."/>
            <person name="Fuursted K."/>
            <person name="Christensen J.J."/>
        </authorList>
    </citation>
    <scope>NUCLEOTIDE SEQUENCE [LARGE SCALE GENOMIC DNA]</scope>
    <source>
        <strain evidence="1 3">CCUG28094</strain>
    </source>
</reference>
<dbReference type="RefSeq" id="WP_026465697.1">
    <property type="nucleotide sequence ID" value="NZ_CP013988.1"/>
</dbReference>
<dbReference type="Proteomes" id="UP001164714">
    <property type="component" value="Chromosome"/>
</dbReference>
<proteinExistence type="predicted"/>